<dbReference type="AlphaFoldDB" id="A0A3D9L5C1"/>
<keyword evidence="6" id="KW-1185">Reference proteome</keyword>
<evidence type="ECO:0000313" key="6">
    <source>
        <dbReference type="Proteomes" id="UP000256779"/>
    </source>
</evidence>
<evidence type="ECO:0000256" key="1">
    <source>
        <dbReference type="ARBA" id="ARBA00005937"/>
    </source>
</evidence>
<dbReference type="GO" id="GO:0051607">
    <property type="term" value="P:defense response to virus"/>
    <property type="evidence" value="ECO:0007669"/>
    <property type="project" value="UniProtKB-KW"/>
</dbReference>
<proteinExistence type="inferred from homology"/>
<dbReference type="GO" id="GO:0003723">
    <property type="term" value="F:RNA binding"/>
    <property type="evidence" value="ECO:0007669"/>
    <property type="project" value="UniProtKB-KW"/>
</dbReference>
<dbReference type="EMBL" id="QREG01000004">
    <property type="protein sequence ID" value="REE01223.1"/>
    <property type="molecule type" value="Genomic_DNA"/>
</dbReference>
<dbReference type="Gene3D" id="3.30.70.1890">
    <property type="match status" value="1"/>
</dbReference>
<gene>
    <name evidence="5" type="ORF">C7460_104243</name>
</gene>
<comment type="caution">
    <text evidence="5">The sequence shown here is derived from an EMBL/GenBank/DDBJ whole genome shotgun (WGS) entry which is preliminary data.</text>
</comment>
<dbReference type="NCBIfam" id="TIGR01877">
    <property type="entry name" value="cas_cas6"/>
    <property type="match status" value="1"/>
</dbReference>
<protein>
    <submittedName>
        <fullName evidence="5">CRISPR-associated Cas6 family protein</fullName>
    </submittedName>
</protein>
<organism evidence="5 6">
    <name type="scientific">Marinoscillum furvescens DSM 4134</name>
    <dbReference type="NCBI Taxonomy" id="1122208"/>
    <lineage>
        <taxon>Bacteria</taxon>
        <taxon>Pseudomonadati</taxon>
        <taxon>Bacteroidota</taxon>
        <taxon>Cytophagia</taxon>
        <taxon>Cytophagales</taxon>
        <taxon>Reichenbachiellaceae</taxon>
        <taxon>Marinoscillum</taxon>
    </lineage>
</organism>
<dbReference type="GO" id="GO:0016788">
    <property type="term" value="F:hydrolase activity, acting on ester bonds"/>
    <property type="evidence" value="ECO:0007669"/>
    <property type="project" value="InterPro"/>
</dbReference>
<dbReference type="Gene3D" id="3.30.70.1900">
    <property type="match status" value="1"/>
</dbReference>
<reference evidence="5 6" key="1">
    <citation type="submission" date="2018-07" db="EMBL/GenBank/DDBJ databases">
        <title>Genomic Encyclopedia of Type Strains, Phase IV (KMG-IV): sequencing the most valuable type-strain genomes for metagenomic binning, comparative biology and taxonomic classification.</title>
        <authorList>
            <person name="Goeker M."/>
        </authorList>
    </citation>
    <scope>NUCLEOTIDE SEQUENCE [LARGE SCALE GENOMIC DNA]</scope>
    <source>
        <strain evidence="5 6">DSM 4134</strain>
    </source>
</reference>
<evidence type="ECO:0000256" key="3">
    <source>
        <dbReference type="ARBA" id="ARBA00023118"/>
    </source>
</evidence>
<keyword evidence="3" id="KW-0051">Antiviral defense</keyword>
<dbReference type="InterPro" id="IPR049435">
    <property type="entry name" value="Cas_Cas6_C"/>
</dbReference>
<dbReference type="InterPro" id="IPR010156">
    <property type="entry name" value="CRISPR-assoc_prot_Cas6"/>
</dbReference>
<keyword evidence="2" id="KW-0694">RNA-binding</keyword>
<evidence type="ECO:0000256" key="2">
    <source>
        <dbReference type="ARBA" id="ARBA00022884"/>
    </source>
</evidence>
<dbReference type="CDD" id="cd21140">
    <property type="entry name" value="Cas6_I-like"/>
    <property type="match status" value="1"/>
</dbReference>
<dbReference type="RefSeq" id="WP_170147914.1">
    <property type="nucleotide sequence ID" value="NZ_QREG01000004.1"/>
</dbReference>
<sequence>MRIRITFKVKNRGGLVPFHHQYLIAQVFKGLLLAEGDSAYKNYAFFSFSGIKGQTKLSRNGLHYNSRKVTIVVSSASREFMDHLVKLVLRADELSIGNLTIIPEIAEEEQAVVFKRETKYVCISPLVLLPPAFNDDSAKAFIPPETDEFSDLLYDSTITRMTEFGIDTSKIDEVQKFQLVPDAGYLQKIKSSGKKFARIYPVYDQDVKCEARGYTFPFTLFAAPEVQDFIFTCGLGSHCYKGFGMLDLAHSDPTARAVLYATKEQLVTA</sequence>
<dbReference type="PANTHER" id="PTHR36984:SF1">
    <property type="entry name" value="CRISPR-ASSOCIATED ENDORIBONUCLEASE CAS6 1"/>
    <property type="match status" value="1"/>
</dbReference>
<feature type="domain" description="CRISPR associated protein Cas6 C-terminal" evidence="4">
    <location>
        <begin position="114"/>
        <end position="248"/>
    </location>
</feature>
<dbReference type="Proteomes" id="UP000256779">
    <property type="component" value="Unassembled WGS sequence"/>
</dbReference>
<accession>A0A3D9L5C1</accession>
<dbReference type="PANTHER" id="PTHR36984">
    <property type="entry name" value="CRISPR-ASSOCIATED ENDORIBONUCLEASE CAS6 1"/>
    <property type="match status" value="1"/>
</dbReference>
<dbReference type="InterPro" id="IPR045747">
    <property type="entry name" value="CRISPR-assoc_prot_Cas6_N_sf"/>
</dbReference>
<comment type="similarity">
    <text evidence="1">Belongs to the CRISPR-associated protein Cas6/Cse3/CasE family.</text>
</comment>
<evidence type="ECO:0000313" key="5">
    <source>
        <dbReference type="EMBL" id="REE01223.1"/>
    </source>
</evidence>
<name>A0A3D9L5C1_MARFU</name>
<evidence type="ECO:0000259" key="4">
    <source>
        <dbReference type="Pfam" id="PF01881"/>
    </source>
</evidence>
<dbReference type="Pfam" id="PF01881">
    <property type="entry name" value="Cas_Cas6_C"/>
    <property type="match status" value="1"/>
</dbReference>